<feature type="transmembrane region" description="Helical" evidence="2">
    <location>
        <begin position="83"/>
        <end position="103"/>
    </location>
</feature>
<evidence type="ECO:0000313" key="3">
    <source>
        <dbReference type="EMBL" id="EOR72740.1"/>
    </source>
</evidence>
<keyword evidence="2" id="KW-1133">Transmembrane helix</keyword>
<accession>A0A9P2TD12</accession>
<protein>
    <submittedName>
        <fullName evidence="3">Uncharacterized protein</fullName>
    </submittedName>
</protein>
<evidence type="ECO:0000256" key="1">
    <source>
        <dbReference type="SAM" id="MobiDB-lite"/>
    </source>
</evidence>
<keyword evidence="4" id="KW-1185">Reference proteome</keyword>
<keyword evidence="2" id="KW-0472">Membrane</keyword>
<dbReference type="EMBL" id="AOSG01000002">
    <property type="protein sequence ID" value="EOR72740.1"/>
    <property type="molecule type" value="Genomic_DNA"/>
</dbReference>
<comment type="caution">
    <text evidence="3">The sequence shown here is derived from an EMBL/GenBank/DDBJ whole genome shotgun (WGS) entry which is preliminary data.</text>
</comment>
<sequence length="118" mass="12895">MAEQHTPEPHSSNRPQPEPVPNAEHTDAALSPSAEPPPYVPRPEALRHDLKVRGERAVIFGALWLLAGVLITLITYVNALQSFSGGIYVVAWGPAVYGLYRIISGLIMIKKSRTQSVN</sequence>
<proteinExistence type="predicted"/>
<organism evidence="3 4">
    <name type="scientific">Thermobifida fusca TM51</name>
    <dbReference type="NCBI Taxonomy" id="1169414"/>
    <lineage>
        <taxon>Bacteria</taxon>
        <taxon>Bacillati</taxon>
        <taxon>Actinomycetota</taxon>
        <taxon>Actinomycetes</taxon>
        <taxon>Streptosporangiales</taxon>
        <taxon>Nocardiopsidaceae</taxon>
        <taxon>Thermobifida</taxon>
    </lineage>
</organism>
<dbReference type="Proteomes" id="UP000014184">
    <property type="component" value="Unassembled WGS sequence"/>
</dbReference>
<gene>
    <name evidence="3" type="ORF">TM51_00816</name>
</gene>
<dbReference type="RefSeq" id="WP_011290546.1">
    <property type="nucleotide sequence ID" value="NZ_AOSG01000002.1"/>
</dbReference>
<dbReference type="AlphaFoldDB" id="A0A9P2TD12"/>
<evidence type="ECO:0000313" key="4">
    <source>
        <dbReference type="Proteomes" id="UP000014184"/>
    </source>
</evidence>
<feature type="transmembrane region" description="Helical" evidence="2">
    <location>
        <begin position="57"/>
        <end position="77"/>
    </location>
</feature>
<reference evidence="3 4" key="1">
    <citation type="journal article" date="2013" name="Genome Announc.">
        <title>Draft Genome Sequence of the Lignocellulose Decomposer Thermobifida fusca Strain TM51.</title>
        <authorList>
            <person name="Toth A."/>
            <person name="Barna T."/>
            <person name="Nagy I."/>
            <person name="Horvath B."/>
            <person name="Nagy I."/>
            <person name="Tancsics A."/>
            <person name="Kriszt B."/>
            <person name="Baka E."/>
            <person name="Fekete C."/>
            <person name="Kukolya J."/>
        </authorList>
    </citation>
    <scope>NUCLEOTIDE SEQUENCE [LARGE SCALE GENOMIC DNA]</scope>
    <source>
        <strain evidence="3 4">TM51</strain>
    </source>
</reference>
<keyword evidence="2" id="KW-0812">Transmembrane</keyword>
<name>A0A9P2TD12_THEFU</name>
<evidence type="ECO:0000256" key="2">
    <source>
        <dbReference type="SAM" id="Phobius"/>
    </source>
</evidence>
<feature type="region of interest" description="Disordered" evidence="1">
    <location>
        <begin position="1"/>
        <end position="43"/>
    </location>
</feature>